<comment type="similarity">
    <text evidence="5">Belongs to the NtaA/SnaA/DszA monooxygenase family.</text>
</comment>
<dbReference type="InterPro" id="IPR036661">
    <property type="entry name" value="Luciferase-like_sf"/>
</dbReference>
<dbReference type="GO" id="GO:0004497">
    <property type="term" value="F:monooxygenase activity"/>
    <property type="evidence" value="ECO:0007669"/>
    <property type="project" value="UniProtKB-KW"/>
</dbReference>
<keyword evidence="4 7" id="KW-0503">Monooxygenase</keyword>
<evidence type="ECO:0000259" key="6">
    <source>
        <dbReference type="Pfam" id="PF00296"/>
    </source>
</evidence>
<proteinExistence type="inferred from homology"/>
<evidence type="ECO:0000313" key="7">
    <source>
        <dbReference type="EMBL" id="NKC33160.1"/>
    </source>
</evidence>
<evidence type="ECO:0000256" key="2">
    <source>
        <dbReference type="ARBA" id="ARBA00022643"/>
    </source>
</evidence>
<dbReference type="PANTHER" id="PTHR30011:SF16">
    <property type="entry name" value="C2H2 FINGER DOMAIN TRANSCRIPTION FACTOR (EUROFUNG)-RELATED"/>
    <property type="match status" value="1"/>
</dbReference>
<evidence type="ECO:0000256" key="5">
    <source>
        <dbReference type="ARBA" id="ARBA00033748"/>
    </source>
</evidence>
<accession>A0ABX1EE37</accession>
<dbReference type="CDD" id="cd01095">
    <property type="entry name" value="Nitrilotriacetate_monoxgenase"/>
    <property type="match status" value="1"/>
</dbReference>
<evidence type="ECO:0000256" key="1">
    <source>
        <dbReference type="ARBA" id="ARBA00022630"/>
    </source>
</evidence>
<dbReference type="EC" id="1.14.-.-" evidence="7"/>
<comment type="caution">
    <text evidence="7">The sequence shown here is derived from an EMBL/GenBank/DDBJ whole genome shotgun (WGS) entry which is preliminary data.</text>
</comment>
<dbReference type="Pfam" id="PF00296">
    <property type="entry name" value="Bac_luciferase"/>
    <property type="match status" value="1"/>
</dbReference>
<keyword evidence="1" id="KW-0285">Flavoprotein</keyword>
<dbReference type="InterPro" id="IPR016215">
    <property type="entry name" value="NTA_MOA"/>
</dbReference>
<dbReference type="SUPFAM" id="SSF51679">
    <property type="entry name" value="Bacterial luciferase-like"/>
    <property type="match status" value="1"/>
</dbReference>
<name>A0ABX1EE37_9PROT</name>
<dbReference type="Gene3D" id="3.20.20.30">
    <property type="entry name" value="Luciferase-like domain"/>
    <property type="match status" value="1"/>
</dbReference>
<dbReference type="InterPro" id="IPR051260">
    <property type="entry name" value="Diverse_substr_monoxygenases"/>
</dbReference>
<evidence type="ECO:0000256" key="4">
    <source>
        <dbReference type="ARBA" id="ARBA00023033"/>
    </source>
</evidence>
<sequence length="439" mass="47749">MREAASMKKMHLVAYMKTGPSASYPGGWRHPTATLHDLFEPSRYEHIARVLESACFDACFFADGLGLPDNYRNHFADYAGRGGQTSMLDPMVVLPLMARVTSRLGLGATLSTTFHNPYNLARALGSLDLLSKGRVAWNVVTTAREFEAQNCGPDSLPPKDTRYDRADEILEACCALWDGWDADALVLDKASGVFADATKIRYANYVGQHVSSRGPLSIPRSPQGRPVIMQAGSSERGRSFAARWAEMIFCSPATKANAIAYRSDIRGRMAAIGRDPDECAVLPTLQLVLGETPAIAQEKAALYESLADPELVLAASSWAVAADLSLLETPEAIEGQGGNQGVQGHRDRMMQVAKAKGISFAEAVRRPRDLTAGTPAMIADIMEDWYRSGACDGFILPPTTFPTSFEEVATMLVPELQRRGLFRTAYAGATLRENLRQPG</sequence>
<dbReference type="EMBL" id="JAAVNE010000039">
    <property type="protein sequence ID" value="NKC33160.1"/>
    <property type="molecule type" value="Genomic_DNA"/>
</dbReference>
<dbReference type="InterPro" id="IPR011251">
    <property type="entry name" value="Luciferase-like_dom"/>
</dbReference>
<organism evidence="7 8">
    <name type="scientific">Falsiroseomonas selenitidurans</name>
    <dbReference type="NCBI Taxonomy" id="2716335"/>
    <lineage>
        <taxon>Bacteria</taxon>
        <taxon>Pseudomonadati</taxon>
        <taxon>Pseudomonadota</taxon>
        <taxon>Alphaproteobacteria</taxon>
        <taxon>Acetobacterales</taxon>
        <taxon>Roseomonadaceae</taxon>
        <taxon>Falsiroseomonas</taxon>
    </lineage>
</organism>
<keyword evidence="3 7" id="KW-0560">Oxidoreductase</keyword>
<feature type="domain" description="Luciferase-like" evidence="6">
    <location>
        <begin position="33"/>
        <end position="390"/>
    </location>
</feature>
<dbReference type="Proteomes" id="UP000787635">
    <property type="component" value="Unassembled WGS sequence"/>
</dbReference>
<evidence type="ECO:0000313" key="8">
    <source>
        <dbReference type="Proteomes" id="UP000787635"/>
    </source>
</evidence>
<keyword evidence="2" id="KW-0288">FMN</keyword>
<gene>
    <name evidence="7" type="ORF">HEQ75_20020</name>
</gene>
<keyword evidence="8" id="KW-1185">Reference proteome</keyword>
<dbReference type="PIRSF" id="PIRSF000337">
    <property type="entry name" value="NTA_MOA"/>
    <property type="match status" value="1"/>
</dbReference>
<reference evidence="7 8" key="1">
    <citation type="submission" date="2020-03" db="EMBL/GenBank/DDBJ databases">
        <title>Roseomonas selenitidurans sp. nov. isolated from urban soil.</title>
        <authorList>
            <person name="Liu H."/>
        </authorList>
    </citation>
    <scope>NUCLEOTIDE SEQUENCE [LARGE SCALE GENOMIC DNA]</scope>
    <source>
        <strain evidence="7 8">BU-1</strain>
    </source>
</reference>
<protein>
    <submittedName>
        <fullName evidence="7">NtaA/DmoA family FMN-dependent monooxygenase</fullName>
        <ecNumber evidence="7">1.14.-.-</ecNumber>
    </submittedName>
</protein>
<dbReference type="PANTHER" id="PTHR30011">
    <property type="entry name" value="ALKANESULFONATE MONOOXYGENASE-RELATED"/>
    <property type="match status" value="1"/>
</dbReference>
<dbReference type="NCBIfam" id="TIGR03860">
    <property type="entry name" value="FMN_nitrolo"/>
    <property type="match status" value="1"/>
</dbReference>
<evidence type="ECO:0000256" key="3">
    <source>
        <dbReference type="ARBA" id="ARBA00023002"/>
    </source>
</evidence>